<dbReference type="Proteomes" id="UP000272025">
    <property type="component" value="Unassembled WGS sequence"/>
</dbReference>
<keyword evidence="1" id="KW-0812">Transmembrane</keyword>
<dbReference type="AlphaFoldDB" id="A0A3N2Q763"/>
<keyword evidence="3" id="KW-1185">Reference proteome</keyword>
<keyword evidence="1" id="KW-1133">Transmembrane helix</keyword>
<organism evidence="2 3">
    <name type="scientific">Sodiomyces alkalinus (strain CBS 110278 / VKM F-3762 / F11)</name>
    <name type="common">Alkaliphilic filamentous fungus</name>
    <dbReference type="NCBI Taxonomy" id="1314773"/>
    <lineage>
        <taxon>Eukaryota</taxon>
        <taxon>Fungi</taxon>
        <taxon>Dikarya</taxon>
        <taxon>Ascomycota</taxon>
        <taxon>Pezizomycotina</taxon>
        <taxon>Sordariomycetes</taxon>
        <taxon>Hypocreomycetidae</taxon>
        <taxon>Glomerellales</taxon>
        <taxon>Plectosphaerellaceae</taxon>
        <taxon>Sodiomyces</taxon>
    </lineage>
</organism>
<sequence length="176" mass="19716">MSPTLSGTSHPISQMSGPRLLDHHPCRLLYCVARLLNLPNQGIPFNNRHSKHLSRSSSLAVIVFALVRLVVRLIVLVLGAGSELMVVMTVSSFGDRWDLIFQQYHVGPKSSGSRLNNHAIISYATQQRPSSNSARLSDHSHVPHSCISSTVHWCNILWRCTDEIVVCMYRCVDDRM</sequence>
<accession>A0A3N2Q763</accession>
<dbReference type="RefSeq" id="XP_028470396.1">
    <property type="nucleotide sequence ID" value="XM_028607124.1"/>
</dbReference>
<protein>
    <submittedName>
        <fullName evidence="2">Uncharacterized protein</fullName>
    </submittedName>
</protein>
<gene>
    <name evidence="2" type="ORF">SODALDRAFT_18970</name>
</gene>
<evidence type="ECO:0000256" key="1">
    <source>
        <dbReference type="SAM" id="Phobius"/>
    </source>
</evidence>
<evidence type="ECO:0000313" key="3">
    <source>
        <dbReference type="Proteomes" id="UP000272025"/>
    </source>
</evidence>
<keyword evidence="1" id="KW-0472">Membrane</keyword>
<proteinExistence type="predicted"/>
<feature type="transmembrane region" description="Helical" evidence="1">
    <location>
        <begin position="58"/>
        <end position="81"/>
    </location>
</feature>
<name>A0A3N2Q763_SODAK</name>
<dbReference type="GeneID" id="39575602"/>
<dbReference type="EMBL" id="ML119051">
    <property type="protein sequence ID" value="ROT42590.1"/>
    <property type="molecule type" value="Genomic_DNA"/>
</dbReference>
<evidence type="ECO:0000313" key="2">
    <source>
        <dbReference type="EMBL" id="ROT42590.1"/>
    </source>
</evidence>
<reference evidence="2 3" key="1">
    <citation type="journal article" date="2018" name="Mol. Ecol.">
        <title>The obligate alkalophilic soda-lake fungus Sodiomyces alkalinus has shifted to a protein diet.</title>
        <authorList>
            <person name="Grum-Grzhimaylo A.A."/>
            <person name="Falkoski D.L."/>
            <person name="van den Heuvel J."/>
            <person name="Valero-Jimenez C.A."/>
            <person name="Min B."/>
            <person name="Choi I.G."/>
            <person name="Lipzen A."/>
            <person name="Daum C.G."/>
            <person name="Aanen D.K."/>
            <person name="Tsang A."/>
            <person name="Henrissat B."/>
            <person name="Bilanenko E.N."/>
            <person name="de Vries R.P."/>
            <person name="van Kan J.A.L."/>
            <person name="Grigoriev I.V."/>
            <person name="Debets A.J.M."/>
        </authorList>
    </citation>
    <scope>NUCLEOTIDE SEQUENCE [LARGE SCALE GENOMIC DNA]</scope>
    <source>
        <strain evidence="2 3">F11</strain>
    </source>
</reference>